<dbReference type="Proteomes" id="UP000002313">
    <property type="component" value="Chromosome X"/>
</dbReference>
<sequence>MKMFSIFNLFEIFARKTVNNRMMIVRYLDSIVKSCPPSLDDNFCNKLSRLFMFHDMFGEVWKILDLFFGQDYDGIVQLWEIRRMKKSIERQVSDTIYEWENSVLSDGFSWGRIVSISREADGNRKFKVSPEPTILKRLDEYMTIVSLEGVRSRISQPIHETMALALEARSIYTRIDDGCRRINRILEDVREDLDLFHKEIDLVFGSMEKILMLRWKDAKDFQDIEEIDDRVRELENRVYTYRFLLKKIAKEEMKAIFSKQIQKQMLFSLDSETYLEFFKFYEKSIVVRGINRSMSRVFLQYLESVLEALEAGDSSLFSSKHRLKKEIVKIEGCGNGVEHCFEPPLSEYFKILEKIFPSEGEGYFFEKVLQRLRPGQEIRSKVEKIIGMVVANYETCTRILELIPTWDLPLGLYERFLRVRDSQRSVEMFVKNTIPFFTFEHTMDASEQARLFETVCDEVCRFVSAENSRVYDMLAARKDMVGGMGDSGSQESSMERRDLLEGISNSILVDEYLRSEEFRILEELNGAVIEYGLERPSVAIETVRSERDSALEANREALNLFLNDIPFGIIKSRREALVSEIRDFGEKIDNAAKERDGLMFWPMFKSLKTRYEELEEKIKRFNKILGIVDYPLICSSLQERIGGLDAEWATFSRFETILKKYESQKVCDVDVEQLSSFLKSIDVSLFHAEYYKEFQSKIKYYISGLDCLQHTKSPYVKKKYFDTEMETKEFFLLQDKDEVEKRLADSRMEYEVERYIERARAEIFLVSLKVRHLRKEEVVIPDLSQVEERVNKLLVEHDSISRFNEKNFFIEELNGIKERMDDCLSFLACLEEVQRGIREFANVFSTDGLDFEAKKYSMIKKRFLDVLNRFSTPSSSSGWEVKLGALLPHKDEFLGMKKDFDDISKGLKVFLRRCRERTPRLYLVSDIDLIRGLNSRSYYVEMLGMMFNIDGVIVENGSILGFEGNGETVMLRQKVQIDQDIGGFMDTFEEEVKRTLKSWFHDGLESLKEGCPSIISDLISEFKYFNKRDFEMTPKLRVLEREIEKHPNGVIRLYPKPVLKSGELFMDSTEEIEYGFEYYPPVDIVFTPLVCRVLSSIAISLKSLCGVILYGRSGTGKTESVKYYCRLIGKPVFVFCCNEGCELETLRNVISGAVLTGSYLCFDEFNRLSEEIMSGATELILLNKNKTKFFLTMNIGYKGRYRMPRSLRAILGETRIDAPDIKDIIDYYCKESSEKIYRLMREVESKASKQDHYDFGLRAVRTITKGREEAEIMRSAIYFYMACLGREDKAIFVKEFEKIFERKVEQNLAHKDMLLYGLENRRGALVIGGNGAGKSTLIKLARESRGAMCFYYNPRNIGKIFGFQDKVTGEWKDSKFVRDLRRNMDSSKECWFVFDGIAESFWIEDFNSILDENKLLCLSSGERIRIPDHYRFVFESTSMENITPATLTRVFLVHMEEDDLYQIGNLQNTVGTGMDIRYDGRKVPVFPFRGLVVTEEQSFYARAMEALVKDGSKVFFMRGEVGVGKRSLVEEVFKEKVVVIEGNGFETSMIAQSLGEDKIKRVGEEKIYDLRSVVYIEGFDCRNVSLVEAVREYNECGRIGEIEVKNMVLICGINEKKGNDAIRNTAAERLRRKIKSIFVEEPRDTELLFESEIRKRFEATKHFQDYKRVLQVVEFIYKNFKVNLKEITSFIRTLGDLCMEEGDLVDLMYFEAKIYFGESKDLEEEMQRAFGRRPEEIEFNLETRRFRRAKRCSDISYVGSIFHRGYNLVIEGGRMSGKHWVVRECMRQMKENVRIVSNEDEKKIDGQTAFLVEDVSSLRKDISNQCMIFKLKRTAYYSLDLLKIYNMVRSKDISDLDMVKECFTTNVGINIDLENEGIPSETSSLAMGVEEDGHPWECQHPNVVTTGFLCKAIGFGMSFARIAREFKEKESRRRKFLIGGLQKIEDFGKEALALGLESSRKKKDLEKLTDRLDGQLEKIINTQKQLEREKGAIGNRKREIEGALMMNQKKQEVIDKRLRVAKTLLSESRRSIEELPKSSLSEIRVMINPPEIVRNTVEAVYWIVEGETKGGSIEWKQLIQFMKREDFVSKVLNCRSTKVPDVLENMISNPLFSYEKAQKASSACGPLFMWVMARYKYAKTMEEISPLDQEIAVLGKEVEKSRKEIEEEEKKLLQIEKKIEAMKDEYNASVLKLESIKKEIKSADERALLMDKIVRELSDEVEKWRRMKYLCPIKYILSSTDWVLHCKRNGFVHSSGISALTRARRFISTSLEDKNYKQVLSNCSYYGNDVIVYGCDRFDKDVYRALKRQMDNPQYSIILVSSTKTNPYKEYTYNCSFVERFETEESGNLERLEERLLELIVEHAPLNEVYEHKKKLEKERSISKQHSKKREVYEILNLVFGRKSKIFFEAYGVHLSFRIYREYVENVIYPILESRLCRDNFENMWAGMVDADMNLVRDVISRSVDSFYSSTFPDTKDEYEGLIHEMSRHPFDYTLIIACDIATHIIEEKMAITAVISAGPKENNEKIYRMLEEESQEDRTYLIKNIHFLGSCKKSGNSRLILTIEEGKKHSLMEDTKVVYCKGYGTQEGTAIASFSGGDEDLVKFHVEMSNRNSQFGLKDLMLCAENMGHCDREYLKTIVYGSRLDV</sequence>
<dbReference type="Pfam" id="PF08393">
    <property type="entry name" value="DHC_N2"/>
    <property type="match status" value="1"/>
</dbReference>
<proteinExistence type="predicted"/>
<dbReference type="GO" id="GO:0008569">
    <property type="term" value="F:minus-end-directed microtubule motor activity"/>
    <property type="evidence" value="ECO:0007669"/>
    <property type="project" value="TreeGrafter"/>
</dbReference>
<dbReference type="EMBL" id="CP001951">
    <property type="protein sequence ID" value="ADM12384.1"/>
    <property type="molecule type" value="Genomic_DNA"/>
</dbReference>
<dbReference type="VEuPathDB" id="MicrosporidiaDB:Eint_100580"/>
<reference evidence="3 4" key="2">
    <citation type="journal article" date="2012" name="Proc. Natl. Acad. Sci. U.S.A.">
        <title>Gain and loss of multiple functionally related, horizontally transferred genes in the reduced genomes of two microsporidian parasites.</title>
        <authorList>
            <person name="Pombert J.-F."/>
            <person name="Selman M."/>
            <person name="Burki F."/>
            <person name="Bardell F.T."/>
            <person name="Farinelli L."/>
            <person name="Solter L.F."/>
            <person name="Whitman D.W."/>
            <person name="Weiss L.M."/>
            <person name="Corradi N."/>
            <person name="Keeling P.J."/>
        </authorList>
    </citation>
    <scope>NUCLEOTIDE SEQUENCE [LARGE SCALE GENOMIC DNA]</scope>
    <source>
        <strain evidence="3 4">ATCC 50506</strain>
    </source>
</reference>
<dbReference type="Pfam" id="PF12774">
    <property type="entry name" value="AAA_6"/>
    <property type="match status" value="1"/>
</dbReference>
<feature type="domain" description="AAA+ ATPase" evidence="2">
    <location>
        <begin position="1320"/>
        <end position="1440"/>
    </location>
</feature>
<dbReference type="KEGG" id="ein:Eint_100580"/>
<evidence type="ECO:0000313" key="3">
    <source>
        <dbReference type="EMBL" id="ADM12384.1"/>
    </source>
</evidence>
<feature type="coiled-coil region" evidence="1">
    <location>
        <begin position="2151"/>
        <end position="2199"/>
    </location>
</feature>
<dbReference type="HOGENOM" id="CLU_227616_0_0_1"/>
<evidence type="ECO:0000313" key="4">
    <source>
        <dbReference type="Proteomes" id="UP000002313"/>
    </source>
</evidence>
<reference evidence="3 4" key="1">
    <citation type="journal article" date="2010" name="Nat. Commun.">
        <title>The complete sequence of the smallest known nuclear genome from the microsporidian Encephalitozoon intestinalis.</title>
        <authorList>
            <person name="Corradi N."/>
            <person name="Pombert J.-F."/>
            <person name="Farinelli L."/>
            <person name="Didier E.S."/>
            <person name="Keeling P.J."/>
        </authorList>
    </citation>
    <scope>NUCLEOTIDE SEQUENCE [LARGE SCALE GENOMIC DNA]</scope>
    <source>
        <strain evidence="3 4">ATCC 50506</strain>
    </source>
</reference>
<dbReference type="InterPro" id="IPR003593">
    <property type="entry name" value="AAA+_ATPase"/>
</dbReference>
<keyword evidence="1" id="KW-0175">Coiled coil</keyword>
<dbReference type="GO" id="GO:0097729">
    <property type="term" value="C:9+2 motile cilium"/>
    <property type="evidence" value="ECO:0007669"/>
    <property type="project" value="TreeGrafter"/>
</dbReference>
<dbReference type="InterPro" id="IPR013602">
    <property type="entry name" value="Dynein_heavy_linker"/>
</dbReference>
<dbReference type="OrthoDB" id="286107at2759"/>
<evidence type="ECO:0000256" key="1">
    <source>
        <dbReference type="SAM" id="Coils"/>
    </source>
</evidence>
<dbReference type="Gene3D" id="3.40.50.300">
    <property type="entry name" value="P-loop containing nucleotide triphosphate hydrolases"/>
    <property type="match status" value="2"/>
</dbReference>
<dbReference type="InterPro" id="IPR035699">
    <property type="entry name" value="AAA_6"/>
</dbReference>
<name>E0S9J9_ENCIT</name>
<dbReference type="GeneID" id="9699449"/>
<dbReference type="InterPro" id="IPR027417">
    <property type="entry name" value="P-loop_NTPase"/>
</dbReference>
<dbReference type="RefSeq" id="XP_003073744.1">
    <property type="nucleotide sequence ID" value="XM_003073698.1"/>
</dbReference>
<dbReference type="GO" id="GO:0030286">
    <property type="term" value="C:dynein complex"/>
    <property type="evidence" value="ECO:0007669"/>
    <property type="project" value="InterPro"/>
</dbReference>
<dbReference type="GO" id="GO:0060294">
    <property type="term" value="P:cilium movement involved in cell motility"/>
    <property type="evidence" value="ECO:0007669"/>
    <property type="project" value="TreeGrafter"/>
</dbReference>
<gene>
    <name evidence="3" type="ORF">Eint_100580</name>
</gene>
<keyword evidence="4" id="KW-1185">Reference proteome</keyword>
<dbReference type="PANTHER" id="PTHR10676">
    <property type="entry name" value="DYNEIN HEAVY CHAIN FAMILY PROTEIN"/>
    <property type="match status" value="1"/>
</dbReference>
<dbReference type="Gene3D" id="1.20.920.20">
    <property type="match status" value="1"/>
</dbReference>
<dbReference type="SMART" id="SM00382">
    <property type="entry name" value="AAA"/>
    <property type="match status" value="2"/>
</dbReference>
<protein>
    <submittedName>
        <fullName evidence="3">Dynein heavy chain</fullName>
    </submittedName>
</protein>
<dbReference type="GO" id="GO:0005524">
    <property type="term" value="F:ATP binding"/>
    <property type="evidence" value="ECO:0007669"/>
    <property type="project" value="InterPro"/>
</dbReference>
<organism evidence="3 4">
    <name type="scientific">Encephalitozoon intestinalis (strain ATCC 50506)</name>
    <name type="common">Microsporidian parasite</name>
    <name type="synonym">Septata intestinalis</name>
    <dbReference type="NCBI Taxonomy" id="876142"/>
    <lineage>
        <taxon>Eukaryota</taxon>
        <taxon>Fungi</taxon>
        <taxon>Fungi incertae sedis</taxon>
        <taxon>Microsporidia</taxon>
        <taxon>Unikaryonidae</taxon>
        <taxon>Encephalitozoon</taxon>
    </lineage>
</organism>
<evidence type="ECO:0000259" key="2">
    <source>
        <dbReference type="SMART" id="SM00382"/>
    </source>
</evidence>
<feature type="domain" description="AAA+ ATPase" evidence="2">
    <location>
        <begin position="1103"/>
        <end position="1222"/>
    </location>
</feature>
<dbReference type="GO" id="GO:0051959">
    <property type="term" value="F:dynein light intermediate chain binding"/>
    <property type="evidence" value="ECO:0007669"/>
    <property type="project" value="InterPro"/>
</dbReference>
<dbReference type="SUPFAM" id="SSF52540">
    <property type="entry name" value="P-loop containing nucleoside triphosphate hydrolases"/>
    <property type="match status" value="2"/>
</dbReference>
<dbReference type="InterPro" id="IPR026983">
    <property type="entry name" value="DHC"/>
</dbReference>
<dbReference type="GO" id="GO:0045505">
    <property type="term" value="F:dynein intermediate chain binding"/>
    <property type="evidence" value="ECO:0007669"/>
    <property type="project" value="InterPro"/>
</dbReference>
<dbReference type="PANTHER" id="PTHR10676:SF396">
    <property type="entry name" value="DYNEIN AXONEMAL HEAVY CHAIN 1"/>
    <property type="match status" value="1"/>
</dbReference>
<feature type="coiled-coil region" evidence="1">
    <location>
        <begin position="574"/>
        <end position="624"/>
    </location>
</feature>
<accession>E0S9J9</accession>